<sequence>MKSLFADLHIHVGRDWNDRPVKITGARSLTVTNIVKEASRRKGLGMVGVVDAQAPSVQDEIASLIEEGKAKELEGGGIQFEHTVLILGSEIEIYDASCSGPLHVLCYFPYLDDMRAFSTWLSRKMKNINLSTQRFYGTGRELQQYVREHGGLFIPAHMFTPFKSLYGKGVQHSLKEVLDPDQIDAVELGLSADTMMADQLLELQPFTYVTNSDAHSLGNLAREYQQLKLERASFEELRLALQEDKGRKLIKNYGLDPRMGKYHKTVCAKCLHEAVTTKEPCSFCGSKKIINGVFDRIRELHEGSTQNRLRPPYVHQVLLSAIPGIGHRTYERLLETFESEMMVIHEVPECDLRKVLPEKTLMFLLQMRRGELSVEAGGGGKYGKIKA</sequence>
<feature type="coiled-coil region" evidence="1">
    <location>
        <begin position="217"/>
        <end position="244"/>
    </location>
</feature>
<keyword evidence="3" id="KW-1185">Reference proteome</keyword>
<proteinExistence type="predicted"/>
<dbReference type="PANTHER" id="PTHR40084:SF1">
    <property type="entry name" value="PHOSPHOTRANSFERASE"/>
    <property type="match status" value="1"/>
</dbReference>
<keyword evidence="1" id="KW-0175">Coiled coil</keyword>
<organism evidence="2 3">
    <name type="scientific">Halobacillus locisalis</name>
    <dbReference type="NCBI Taxonomy" id="220753"/>
    <lineage>
        <taxon>Bacteria</taxon>
        <taxon>Bacillati</taxon>
        <taxon>Bacillota</taxon>
        <taxon>Bacilli</taxon>
        <taxon>Bacillales</taxon>
        <taxon>Bacillaceae</taxon>
        <taxon>Halobacillus</taxon>
    </lineage>
</organism>
<name>A0A838CP14_9BACI</name>
<dbReference type="RefSeq" id="WP_181470833.1">
    <property type="nucleotide sequence ID" value="NZ_JACEFG010000001.1"/>
</dbReference>
<dbReference type="InterPro" id="IPR016195">
    <property type="entry name" value="Pol/histidinol_Pase-like"/>
</dbReference>
<dbReference type="Gene3D" id="3.20.20.140">
    <property type="entry name" value="Metal-dependent hydrolases"/>
    <property type="match status" value="1"/>
</dbReference>
<evidence type="ECO:0000313" key="2">
    <source>
        <dbReference type="EMBL" id="MBA2173797.1"/>
    </source>
</evidence>
<gene>
    <name evidence="2" type="ORF">H0266_02685</name>
</gene>
<reference evidence="2 3" key="1">
    <citation type="journal article" date="2004" name="Extremophiles">
        <title>Halobacillus locisalis sp. nov., a halophilic bacterium isolated from a marine solar saltern of the Yellow Sea in Korea.</title>
        <authorList>
            <person name="Yoon J.H."/>
            <person name="Kang K.H."/>
            <person name="Oh T.K."/>
            <person name="Park Y.H."/>
        </authorList>
    </citation>
    <scope>NUCLEOTIDE SEQUENCE [LARGE SCALE GENOMIC DNA]</scope>
    <source>
        <strain evidence="2 3">KCTC 3788</strain>
    </source>
</reference>
<dbReference type="AlphaFoldDB" id="A0A838CP14"/>
<comment type="caution">
    <text evidence="2">The sequence shown here is derived from an EMBL/GenBank/DDBJ whole genome shotgun (WGS) entry which is preliminary data.</text>
</comment>
<accession>A0A838CP14</accession>
<evidence type="ECO:0000313" key="3">
    <source>
        <dbReference type="Proteomes" id="UP000571017"/>
    </source>
</evidence>
<dbReference type="Proteomes" id="UP000571017">
    <property type="component" value="Unassembled WGS sequence"/>
</dbReference>
<evidence type="ECO:0000256" key="1">
    <source>
        <dbReference type="SAM" id="Coils"/>
    </source>
</evidence>
<protein>
    <submittedName>
        <fullName evidence="2">TIGR00375 family protein</fullName>
    </submittedName>
</protein>
<dbReference type="EMBL" id="JACEFG010000001">
    <property type="protein sequence ID" value="MBA2173797.1"/>
    <property type="molecule type" value="Genomic_DNA"/>
</dbReference>
<dbReference type="CDD" id="cd19067">
    <property type="entry name" value="PfuEndoQ-like"/>
    <property type="match status" value="1"/>
</dbReference>
<dbReference type="SUPFAM" id="SSF89550">
    <property type="entry name" value="PHP domain-like"/>
    <property type="match status" value="1"/>
</dbReference>
<dbReference type="PANTHER" id="PTHR40084">
    <property type="entry name" value="PHOSPHOHYDROLASE, PHP FAMILY"/>
    <property type="match status" value="1"/>
</dbReference>